<keyword evidence="3" id="KW-0540">Nuclease</keyword>
<keyword evidence="4" id="KW-0479">Metal-binding</keyword>
<dbReference type="Proteomes" id="UP001056535">
    <property type="component" value="Chromosome"/>
</dbReference>
<comment type="similarity">
    <text evidence="7">Belongs to the PINc/VapC protein family.</text>
</comment>
<dbReference type="SUPFAM" id="SSF88723">
    <property type="entry name" value="PIN domain-like"/>
    <property type="match status" value="1"/>
</dbReference>
<evidence type="ECO:0000256" key="4">
    <source>
        <dbReference type="ARBA" id="ARBA00022723"/>
    </source>
</evidence>
<dbReference type="RefSeq" id="WP_252621250.1">
    <property type="nucleotide sequence ID" value="NZ_CP099490.1"/>
</dbReference>
<dbReference type="PANTHER" id="PTHR33653">
    <property type="entry name" value="RIBONUCLEASE VAPC2"/>
    <property type="match status" value="1"/>
</dbReference>
<evidence type="ECO:0000313" key="9">
    <source>
        <dbReference type="EMBL" id="USQ76546.1"/>
    </source>
</evidence>
<sequence>MAILQGEPGAEELTRAVAAAPCRMSAATWLEVGIVADQRSAAHGERLNQLIELLGIEIVPVTAQHGAVARQAYRRYGRGNHSGAALNFGDVFSYALSVVTGEPLLFVGDDFPHTDVAAAIAPR</sequence>
<organism evidence="9 10">
    <name type="scientific">Ornithinimicrobium cryptoxanthini</name>
    <dbReference type="NCBI Taxonomy" id="2934161"/>
    <lineage>
        <taxon>Bacteria</taxon>
        <taxon>Bacillati</taxon>
        <taxon>Actinomycetota</taxon>
        <taxon>Actinomycetes</taxon>
        <taxon>Micrococcales</taxon>
        <taxon>Ornithinimicrobiaceae</taxon>
        <taxon>Ornithinimicrobium</taxon>
    </lineage>
</organism>
<keyword evidence="6" id="KW-0460">Magnesium</keyword>
<gene>
    <name evidence="9" type="ORF">NF557_01020</name>
</gene>
<evidence type="ECO:0000256" key="7">
    <source>
        <dbReference type="ARBA" id="ARBA00038093"/>
    </source>
</evidence>
<dbReference type="Gene3D" id="3.40.50.1010">
    <property type="entry name" value="5'-nuclease"/>
    <property type="match status" value="1"/>
</dbReference>
<keyword evidence="10" id="KW-1185">Reference proteome</keyword>
<evidence type="ECO:0000256" key="6">
    <source>
        <dbReference type="ARBA" id="ARBA00022842"/>
    </source>
</evidence>
<evidence type="ECO:0000256" key="1">
    <source>
        <dbReference type="ARBA" id="ARBA00001946"/>
    </source>
</evidence>
<feature type="domain" description="PIN" evidence="8">
    <location>
        <begin position="2"/>
        <end position="115"/>
    </location>
</feature>
<dbReference type="InterPro" id="IPR050556">
    <property type="entry name" value="Type_II_TA_system_RNase"/>
</dbReference>
<evidence type="ECO:0000259" key="8">
    <source>
        <dbReference type="Pfam" id="PF01850"/>
    </source>
</evidence>
<dbReference type="EMBL" id="CP099490">
    <property type="protein sequence ID" value="USQ76546.1"/>
    <property type="molecule type" value="Genomic_DNA"/>
</dbReference>
<name>A0ABY4YIF8_9MICO</name>
<dbReference type="InterPro" id="IPR002716">
    <property type="entry name" value="PIN_dom"/>
</dbReference>
<evidence type="ECO:0000256" key="5">
    <source>
        <dbReference type="ARBA" id="ARBA00022801"/>
    </source>
</evidence>
<evidence type="ECO:0000256" key="2">
    <source>
        <dbReference type="ARBA" id="ARBA00022649"/>
    </source>
</evidence>
<comment type="cofactor">
    <cofactor evidence="1">
        <name>Mg(2+)</name>
        <dbReference type="ChEBI" id="CHEBI:18420"/>
    </cofactor>
</comment>
<keyword evidence="5" id="KW-0378">Hydrolase</keyword>
<dbReference type="PANTHER" id="PTHR33653:SF1">
    <property type="entry name" value="RIBONUCLEASE VAPC2"/>
    <property type="match status" value="1"/>
</dbReference>
<dbReference type="Pfam" id="PF01850">
    <property type="entry name" value="PIN"/>
    <property type="match status" value="1"/>
</dbReference>
<keyword evidence="2" id="KW-1277">Toxin-antitoxin system</keyword>
<proteinExistence type="inferred from homology"/>
<reference evidence="9" key="1">
    <citation type="submission" date="2022-06" db="EMBL/GenBank/DDBJ databases">
        <title>Ornithinimicrobium JY.X270.</title>
        <authorList>
            <person name="Huang Y."/>
        </authorList>
    </citation>
    <scope>NUCLEOTIDE SEQUENCE</scope>
    <source>
        <strain evidence="9">JY.X270</strain>
    </source>
</reference>
<dbReference type="CDD" id="cd09871">
    <property type="entry name" value="PIN_MtVapC28-VapC30-like"/>
    <property type="match status" value="1"/>
</dbReference>
<accession>A0ABY4YIF8</accession>
<evidence type="ECO:0000313" key="10">
    <source>
        <dbReference type="Proteomes" id="UP001056535"/>
    </source>
</evidence>
<dbReference type="InterPro" id="IPR029060">
    <property type="entry name" value="PIN-like_dom_sf"/>
</dbReference>
<evidence type="ECO:0000256" key="3">
    <source>
        <dbReference type="ARBA" id="ARBA00022722"/>
    </source>
</evidence>
<protein>
    <submittedName>
        <fullName evidence="9">Type II toxin-antitoxin system VapC family toxin</fullName>
    </submittedName>
</protein>